<dbReference type="AlphaFoldDB" id="A0A225VN22"/>
<comment type="caution">
    <text evidence="2">The sequence shown here is derived from an EMBL/GenBank/DDBJ whole genome shotgun (WGS) entry which is preliminary data.</text>
</comment>
<evidence type="ECO:0000313" key="3">
    <source>
        <dbReference type="Proteomes" id="UP000198211"/>
    </source>
</evidence>
<gene>
    <name evidence="2" type="ORF">PHMEG_00021624</name>
</gene>
<sequence>MFHPTYPVTYAVSCSLRRPRERERLRLLREPKIRHHLEENPDTAEGAQGVKKRHCSSKVCAVQGQAAQVHETNMLCNAVNACATFDAMKERILASQPGTATGTTGMIFPLFLLQEHKTGGRPPASGPGKKSARRQQARQDEDVNSEDNAKPTGGF</sequence>
<evidence type="ECO:0000313" key="2">
    <source>
        <dbReference type="EMBL" id="OWZ06157.1"/>
    </source>
</evidence>
<reference evidence="3" key="1">
    <citation type="submission" date="2017-03" db="EMBL/GenBank/DDBJ databases">
        <title>Phytopthora megakarya and P. palmivora, two closely related causual agents of cacao black pod achieved similar genome size and gene model numbers by different mechanisms.</title>
        <authorList>
            <person name="Ali S."/>
            <person name="Shao J."/>
            <person name="Larry D.J."/>
            <person name="Kronmiller B."/>
            <person name="Shen D."/>
            <person name="Strem M.D."/>
            <person name="Melnick R.L."/>
            <person name="Guiltinan M.J."/>
            <person name="Tyler B.M."/>
            <person name="Meinhardt L.W."/>
            <person name="Bailey B.A."/>
        </authorList>
    </citation>
    <scope>NUCLEOTIDE SEQUENCE [LARGE SCALE GENOMIC DNA]</scope>
    <source>
        <strain evidence="3">zdho120</strain>
    </source>
</reference>
<organism evidence="2 3">
    <name type="scientific">Phytophthora megakarya</name>
    <dbReference type="NCBI Taxonomy" id="4795"/>
    <lineage>
        <taxon>Eukaryota</taxon>
        <taxon>Sar</taxon>
        <taxon>Stramenopiles</taxon>
        <taxon>Oomycota</taxon>
        <taxon>Peronosporomycetes</taxon>
        <taxon>Peronosporales</taxon>
        <taxon>Peronosporaceae</taxon>
        <taxon>Phytophthora</taxon>
    </lineage>
</organism>
<feature type="region of interest" description="Disordered" evidence="1">
    <location>
        <begin position="116"/>
        <end position="155"/>
    </location>
</feature>
<accession>A0A225VN22</accession>
<evidence type="ECO:0000256" key="1">
    <source>
        <dbReference type="SAM" id="MobiDB-lite"/>
    </source>
</evidence>
<name>A0A225VN22_9STRA</name>
<protein>
    <submittedName>
        <fullName evidence="2">Uncharacterized protein</fullName>
    </submittedName>
</protein>
<proteinExistence type="predicted"/>
<dbReference type="EMBL" id="NBNE01004080">
    <property type="protein sequence ID" value="OWZ06157.1"/>
    <property type="molecule type" value="Genomic_DNA"/>
</dbReference>
<dbReference type="Proteomes" id="UP000198211">
    <property type="component" value="Unassembled WGS sequence"/>
</dbReference>
<keyword evidence="3" id="KW-1185">Reference proteome</keyword>